<evidence type="ECO:0000256" key="4">
    <source>
        <dbReference type="ARBA" id="ARBA00023136"/>
    </source>
</evidence>
<feature type="non-terminal residue" evidence="7">
    <location>
        <position position="305"/>
    </location>
</feature>
<organism evidence="7 8">
    <name type="scientific">Aureobasidium mustum</name>
    <dbReference type="NCBI Taxonomy" id="2773714"/>
    <lineage>
        <taxon>Eukaryota</taxon>
        <taxon>Fungi</taxon>
        <taxon>Dikarya</taxon>
        <taxon>Ascomycota</taxon>
        <taxon>Pezizomycotina</taxon>
        <taxon>Dothideomycetes</taxon>
        <taxon>Dothideomycetidae</taxon>
        <taxon>Dothideales</taxon>
        <taxon>Saccotheciaceae</taxon>
        <taxon>Aureobasidium</taxon>
    </lineage>
</organism>
<dbReference type="AlphaFoldDB" id="A0A9N8PHS0"/>
<evidence type="ECO:0000313" key="7">
    <source>
        <dbReference type="EMBL" id="CAD0096704.1"/>
    </source>
</evidence>
<evidence type="ECO:0000256" key="1">
    <source>
        <dbReference type="ARBA" id="ARBA00004141"/>
    </source>
</evidence>
<dbReference type="InterPro" id="IPR007568">
    <property type="entry name" value="RTA1"/>
</dbReference>
<keyword evidence="4 6" id="KW-0472">Membrane</keyword>
<evidence type="ECO:0000256" key="3">
    <source>
        <dbReference type="ARBA" id="ARBA00022989"/>
    </source>
</evidence>
<accession>A0A9N8PHS0</accession>
<protein>
    <recommendedName>
        <fullName evidence="9">RTA1-domain-containing protein</fullName>
    </recommendedName>
</protein>
<dbReference type="Pfam" id="PF04479">
    <property type="entry name" value="RTA1"/>
    <property type="match status" value="1"/>
</dbReference>
<dbReference type="GO" id="GO:0005886">
    <property type="term" value="C:plasma membrane"/>
    <property type="evidence" value="ECO:0007669"/>
    <property type="project" value="TreeGrafter"/>
</dbReference>
<comment type="caution">
    <text evidence="7">The sequence shown here is derived from an EMBL/GenBank/DDBJ whole genome shotgun (WGS) entry which is preliminary data.</text>
</comment>
<feature type="region of interest" description="Disordered" evidence="5">
    <location>
        <begin position="285"/>
        <end position="305"/>
    </location>
</feature>
<feature type="transmembrane region" description="Helical" evidence="6">
    <location>
        <begin position="169"/>
        <end position="192"/>
    </location>
</feature>
<reference evidence="7" key="1">
    <citation type="submission" date="2020-06" db="EMBL/GenBank/DDBJ databases">
        <authorList>
            <person name="Onetto C."/>
        </authorList>
    </citation>
    <scope>NUCLEOTIDE SEQUENCE</scope>
</reference>
<feature type="transmembrane region" description="Helical" evidence="6">
    <location>
        <begin position="250"/>
        <end position="268"/>
    </location>
</feature>
<evidence type="ECO:0000256" key="6">
    <source>
        <dbReference type="SAM" id="Phobius"/>
    </source>
</evidence>
<evidence type="ECO:0000313" key="8">
    <source>
        <dbReference type="Proteomes" id="UP000714618"/>
    </source>
</evidence>
<proteinExistence type="predicted"/>
<gene>
    <name evidence="7" type="ORF">AWRI4233_LOCUS5860</name>
</gene>
<keyword evidence="2 6" id="KW-0812">Transmembrane</keyword>
<feature type="transmembrane region" description="Helical" evidence="6">
    <location>
        <begin position="56"/>
        <end position="75"/>
    </location>
</feature>
<feature type="compositionally biased region" description="Basic and acidic residues" evidence="5">
    <location>
        <begin position="285"/>
        <end position="298"/>
    </location>
</feature>
<evidence type="ECO:0000256" key="2">
    <source>
        <dbReference type="ARBA" id="ARBA00022692"/>
    </source>
</evidence>
<keyword evidence="8" id="KW-1185">Reference proteome</keyword>
<evidence type="ECO:0000256" key="5">
    <source>
        <dbReference type="SAM" id="MobiDB-lite"/>
    </source>
</evidence>
<evidence type="ECO:0008006" key="9">
    <source>
        <dbReference type="Google" id="ProtNLM"/>
    </source>
</evidence>
<comment type="subcellular location">
    <subcellularLocation>
        <location evidence="1">Membrane</location>
        <topology evidence="1">Multi-pass membrane protein</topology>
    </subcellularLocation>
</comment>
<dbReference type="PANTHER" id="PTHR31465">
    <property type="entry name" value="PROTEIN RTA1-RELATED"/>
    <property type="match status" value="1"/>
</dbReference>
<dbReference type="GO" id="GO:0000324">
    <property type="term" value="C:fungal-type vacuole"/>
    <property type="evidence" value="ECO:0007669"/>
    <property type="project" value="TreeGrafter"/>
</dbReference>
<sequence>SSAVMAIGSTGCVAYNPLQRTAYGYVPSLAAGIVYCVLFGLSMIAHTFQAIKTRALWNLVFAVGCLTEVLGWAARTWSSECPYNANAFLMQICTLIIAPTFFTAGIYVILGRMIAIAGPGVSPIGPVWYLWIFCTVDIISLVIQAVGGGSAAVAFNSTPPGNTKVGTNIMVAGIDFQLASVIVFSILFFLFLYRASVKLRLPAFKNDRNMKLLVLVTSFSILLIIMRSIYRTIELAGGWTGRVIETERYFIALDGAPMAALVIAFNILHPGALINRVIARNGVQMDEKPSKNSSEHDAPVLGASA</sequence>
<dbReference type="Proteomes" id="UP000714618">
    <property type="component" value="Unassembled WGS sequence"/>
</dbReference>
<feature type="transmembrane region" description="Helical" evidence="6">
    <location>
        <begin position="127"/>
        <end position="149"/>
    </location>
</feature>
<feature type="transmembrane region" description="Helical" evidence="6">
    <location>
        <begin position="87"/>
        <end position="115"/>
    </location>
</feature>
<feature type="transmembrane region" description="Helical" evidence="6">
    <location>
        <begin position="212"/>
        <end position="230"/>
    </location>
</feature>
<name>A0A9N8PHS0_9PEZI</name>
<dbReference type="PANTHER" id="PTHR31465:SF11">
    <property type="entry name" value="DOMAIN PROTEIN, PUTATIVE (AFU_ORTHOLOGUE AFUA_3G10770)-RELATED"/>
    <property type="match status" value="1"/>
</dbReference>
<dbReference type="EMBL" id="CAIJEO010000007">
    <property type="protein sequence ID" value="CAD0096704.1"/>
    <property type="molecule type" value="Genomic_DNA"/>
</dbReference>
<feature type="transmembrane region" description="Helical" evidence="6">
    <location>
        <begin position="25"/>
        <end position="44"/>
    </location>
</feature>
<keyword evidence="3 6" id="KW-1133">Transmembrane helix</keyword>
<dbReference type="OrthoDB" id="1844152at2759"/>